<comment type="similarity">
    <text evidence="3">Belongs to the alpha-acetolactate decarboxylase family.</text>
</comment>
<evidence type="ECO:0000256" key="5">
    <source>
        <dbReference type="ARBA" id="ARBA00020164"/>
    </source>
</evidence>
<dbReference type="PANTHER" id="PTHR35524">
    <property type="entry name" value="ALPHA-ACETOLACTATE DECARBOXYLASE"/>
    <property type="match status" value="1"/>
</dbReference>
<evidence type="ECO:0000256" key="4">
    <source>
        <dbReference type="ARBA" id="ARBA00013204"/>
    </source>
</evidence>
<evidence type="ECO:0000256" key="6">
    <source>
        <dbReference type="ARBA" id="ARBA00022793"/>
    </source>
</evidence>
<reference evidence="9" key="1">
    <citation type="submission" date="2022-07" db="EMBL/GenBank/DDBJ databases">
        <title>Fungi with potential for degradation of polypropylene.</title>
        <authorList>
            <person name="Gostincar C."/>
        </authorList>
    </citation>
    <scope>NUCLEOTIDE SEQUENCE</scope>
    <source>
        <strain evidence="9">EXF-13308</strain>
    </source>
</reference>
<dbReference type="Pfam" id="PF03306">
    <property type="entry name" value="AAL_decarboxy"/>
    <property type="match status" value="1"/>
</dbReference>
<evidence type="ECO:0000256" key="1">
    <source>
        <dbReference type="ARBA" id="ARBA00001784"/>
    </source>
</evidence>
<dbReference type="PANTHER" id="PTHR35524:SF1">
    <property type="entry name" value="ALPHA-ACETOLACTATE DECARBOXYLASE"/>
    <property type="match status" value="1"/>
</dbReference>
<evidence type="ECO:0000313" key="9">
    <source>
        <dbReference type="EMBL" id="KAJ9156394.1"/>
    </source>
</evidence>
<comment type="pathway">
    <text evidence="2">Polyol metabolism; (R,R)-butane-2,3-diol biosynthesis; (R,R)-butane-2,3-diol from pyruvate: step 2/3.</text>
</comment>
<dbReference type="SUPFAM" id="SSF117856">
    <property type="entry name" value="AF0104/ALDC/Ptd012-like"/>
    <property type="match status" value="1"/>
</dbReference>
<evidence type="ECO:0000256" key="3">
    <source>
        <dbReference type="ARBA" id="ARBA00007106"/>
    </source>
</evidence>
<dbReference type="GO" id="GO:0045151">
    <property type="term" value="P:acetoin biosynthetic process"/>
    <property type="evidence" value="ECO:0007669"/>
    <property type="project" value="UniProtKB-KW"/>
</dbReference>
<keyword evidence="6" id="KW-0210">Decarboxylase</keyword>
<name>A0AA38RSA3_9PEZI</name>
<organism evidence="9 10">
    <name type="scientific">Pleurostoma richardsiae</name>
    <dbReference type="NCBI Taxonomy" id="41990"/>
    <lineage>
        <taxon>Eukaryota</taxon>
        <taxon>Fungi</taxon>
        <taxon>Dikarya</taxon>
        <taxon>Ascomycota</taxon>
        <taxon>Pezizomycotina</taxon>
        <taxon>Sordariomycetes</taxon>
        <taxon>Sordariomycetidae</taxon>
        <taxon>Calosphaeriales</taxon>
        <taxon>Pleurostomataceae</taxon>
        <taxon>Pleurostoma</taxon>
    </lineage>
</organism>
<evidence type="ECO:0000256" key="7">
    <source>
        <dbReference type="ARBA" id="ARBA00023061"/>
    </source>
</evidence>
<sequence>MATNELFQFSIVSALMDGVASHGLPVSTILANGDHGLGTFRNLVGELIILDGKAYRMNPDGSITHIGFTASTETISPFAMITRFSPTVITKADLPGKAKVPGKEALFELLSHLLPGARNHYLAIRVEGVFKSVTVRTVGGQREPHEGLADVGKHQVSHTFTEAMTGTIIGFRSPPYMQGVSVAGDHLHFISEDRARGGHLLAFETAEKVEVAVAPIWTVHLELPRDDAEFNEATLKGDSEGIKAVEG</sequence>
<keyword evidence="10" id="KW-1185">Reference proteome</keyword>
<dbReference type="InterPro" id="IPR005128">
    <property type="entry name" value="Acetolactate_a_deCO2ase"/>
</dbReference>
<dbReference type="AlphaFoldDB" id="A0AA38RSA3"/>
<gene>
    <name evidence="9" type="ORF">NKR23_g1203</name>
</gene>
<dbReference type="Proteomes" id="UP001174694">
    <property type="component" value="Unassembled WGS sequence"/>
</dbReference>
<dbReference type="Gene3D" id="3.30.1330.80">
    <property type="entry name" value="Hypothetical protein, similar to alpha- acetolactate decarboxylase, domain 2"/>
    <property type="match status" value="2"/>
</dbReference>
<dbReference type="CDD" id="cd17299">
    <property type="entry name" value="acetolactate_decarboxylase"/>
    <property type="match status" value="1"/>
</dbReference>
<evidence type="ECO:0000313" key="10">
    <source>
        <dbReference type="Proteomes" id="UP001174694"/>
    </source>
</evidence>
<dbReference type="PIRSF" id="PIRSF001332">
    <property type="entry name" value="Acetolac_decarb"/>
    <property type="match status" value="1"/>
</dbReference>
<comment type="caution">
    <text evidence="9">The sequence shown here is derived from an EMBL/GenBank/DDBJ whole genome shotgun (WGS) entry which is preliminary data.</text>
</comment>
<dbReference type="EMBL" id="JANBVO010000002">
    <property type="protein sequence ID" value="KAJ9156394.1"/>
    <property type="molecule type" value="Genomic_DNA"/>
</dbReference>
<keyword evidence="7" id="KW-0005">Acetoin biosynthesis</keyword>
<evidence type="ECO:0000256" key="8">
    <source>
        <dbReference type="ARBA" id="ARBA00023239"/>
    </source>
</evidence>
<protein>
    <recommendedName>
        <fullName evidence="5">Alpha-acetolactate decarboxylase</fullName>
        <ecNumber evidence="4">4.1.1.5</ecNumber>
    </recommendedName>
</protein>
<accession>A0AA38RSA3</accession>
<evidence type="ECO:0000256" key="2">
    <source>
        <dbReference type="ARBA" id="ARBA00005170"/>
    </source>
</evidence>
<dbReference type="EC" id="4.1.1.5" evidence="4"/>
<comment type="catalytic activity">
    <reaction evidence="1">
        <text>(2S)-2-acetolactate + H(+) = (R)-acetoin + CO2</text>
        <dbReference type="Rhea" id="RHEA:21580"/>
        <dbReference type="ChEBI" id="CHEBI:15378"/>
        <dbReference type="ChEBI" id="CHEBI:15686"/>
        <dbReference type="ChEBI" id="CHEBI:16526"/>
        <dbReference type="ChEBI" id="CHEBI:58476"/>
        <dbReference type="EC" id="4.1.1.5"/>
    </reaction>
</comment>
<proteinExistence type="inferred from homology"/>
<dbReference type="GO" id="GO:0047605">
    <property type="term" value="F:acetolactate decarboxylase activity"/>
    <property type="evidence" value="ECO:0007669"/>
    <property type="project" value="UniProtKB-EC"/>
</dbReference>
<keyword evidence="8" id="KW-0456">Lyase</keyword>